<feature type="signal peptide" evidence="2">
    <location>
        <begin position="1"/>
        <end position="22"/>
    </location>
</feature>
<sequence length="122" mass="13625">MKNILNALVVLSALSVTTTSFAQSSAPNSANYKQQNQLLGRKNTSNAPAKVQLNNDYSTNPHANNRNYKAKTKNNQKSNIVVAVNNDDIQRNYKQKNLLTNKGREVNRKTKHKLDSTQVIAE</sequence>
<dbReference type="EMBL" id="CP002961">
    <property type="protein sequence ID" value="AFK03969.1"/>
    <property type="molecule type" value="Genomic_DNA"/>
</dbReference>
<evidence type="ECO:0000256" key="2">
    <source>
        <dbReference type="SAM" id="SignalP"/>
    </source>
</evidence>
<keyword evidence="2" id="KW-0732">Signal</keyword>
<keyword evidence="4" id="KW-1185">Reference proteome</keyword>
<protein>
    <submittedName>
        <fullName evidence="3">Uncharacterized protein</fullName>
    </submittedName>
</protein>
<accession>A0ABN4AP06</accession>
<evidence type="ECO:0000256" key="1">
    <source>
        <dbReference type="SAM" id="MobiDB-lite"/>
    </source>
</evidence>
<gene>
    <name evidence="3" type="ordered locus">Emtol_2835</name>
</gene>
<reference evidence="3 4" key="1">
    <citation type="submission" date="2011-07" db="EMBL/GenBank/DDBJ databases">
        <title>The complete genome of chromosome of Emticicia oligotrophica DSM 17448.</title>
        <authorList>
            <consortium name="US DOE Joint Genome Institute (JGI-PGF)"/>
            <person name="Lucas S."/>
            <person name="Han J."/>
            <person name="Lapidus A."/>
            <person name="Bruce D."/>
            <person name="Goodwin L."/>
            <person name="Pitluck S."/>
            <person name="Peters L."/>
            <person name="Kyrpides N."/>
            <person name="Mavromatis K."/>
            <person name="Ivanova N."/>
            <person name="Ovchinnikova G."/>
            <person name="Teshima H."/>
            <person name="Detter J.C."/>
            <person name="Tapia R."/>
            <person name="Han C."/>
            <person name="Land M."/>
            <person name="Hauser L."/>
            <person name="Markowitz V."/>
            <person name="Cheng J.-F."/>
            <person name="Hugenholtz P."/>
            <person name="Woyke T."/>
            <person name="Wu D."/>
            <person name="Tindall B."/>
            <person name="Pomrenke H."/>
            <person name="Brambilla E."/>
            <person name="Klenk H.-P."/>
            <person name="Eisen J.A."/>
        </authorList>
    </citation>
    <scope>NUCLEOTIDE SEQUENCE [LARGE SCALE GENOMIC DNA]</scope>
    <source>
        <strain evidence="3 4">DSM 17448</strain>
    </source>
</reference>
<organism evidence="3 4">
    <name type="scientific">Emticicia oligotrophica (strain DSM 17448 / CIP 109782 / MTCC 6937 / GPTSA100-15)</name>
    <dbReference type="NCBI Taxonomy" id="929562"/>
    <lineage>
        <taxon>Bacteria</taxon>
        <taxon>Pseudomonadati</taxon>
        <taxon>Bacteroidota</taxon>
        <taxon>Cytophagia</taxon>
        <taxon>Cytophagales</taxon>
        <taxon>Leadbetterellaceae</taxon>
        <taxon>Emticicia</taxon>
    </lineage>
</organism>
<evidence type="ECO:0000313" key="3">
    <source>
        <dbReference type="EMBL" id="AFK03969.1"/>
    </source>
</evidence>
<feature type="chain" id="PRO_5045036275" evidence="2">
    <location>
        <begin position="23"/>
        <end position="122"/>
    </location>
</feature>
<feature type="region of interest" description="Disordered" evidence="1">
    <location>
        <begin position="101"/>
        <end position="122"/>
    </location>
</feature>
<proteinExistence type="predicted"/>
<feature type="region of interest" description="Disordered" evidence="1">
    <location>
        <begin position="51"/>
        <end position="77"/>
    </location>
</feature>
<name>A0ABN4AP06_EMTOG</name>
<dbReference type="Proteomes" id="UP000002875">
    <property type="component" value="Chromosome"/>
</dbReference>
<feature type="compositionally biased region" description="Polar residues" evidence="1">
    <location>
        <begin position="51"/>
        <end position="67"/>
    </location>
</feature>
<evidence type="ECO:0000313" key="4">
    <source>
        <dbReference type="Proteomes" id="UP000002875"/>
    </source>
</evidence>
<dbReference type="RefSeq" id="WP_015029665.1">
    <property type="nucleotide sequence ID" value="NC_018748.1"/>
</dbReference>